<evidence type="ECO:0000256" key="1">
    <source>
        <dbReference type="SAM" id="Phobius"/>
    </source>
</evidence>
<organism evidence="2 3">
    <name type="scientific">Candidatus Avitreponema avistercoris</name>
    <dbReference type="NCBI Taxonomy" id="2840705"/>
    <lineage>
        <taxon>Bacteria</taxon>
        <taxon>Pseudomonadati</taxon>
        <taxon>Spirochaetota</taxon>
        <taxon>Spirochaetia</taxon>
        <taxon>Spirochaetales</taxon>
        <taxon>Candidatus Avitreponema</taxon>
    </lineage>
</organism>
<keyword evidence="1" id="KW-0472">Membrane</keyword>
<dbReference type="GO" id="GO:0016020">
    <property type="term" value="C:membrane"/>
    <property type="evidence" value="ECO:0007669"/>
    <property type="project" value="InterPro"/>
</dbReference>
<feature type="transmembrane region" description="Helical" evidence="1">
    <location>
        <begin position="100"/>
        <end position="124"/>
    </location>
</feature>
<dbReference type="InterPro" id="IPR000462">
    <property type="entry name" value="CDP-OH_P_trans"/>
</dbReference>
<protein>
    <submittedName>
        <fullName evidence="2">CDP-alcohol phosphatidyltransferase family protein</fullName>
    </submittedName>
</protein>
<dbReference type="InterPro" id="IPR043130">
    <property type="entry name" value="CDP-OH_PTrfase_TM_dom"/>
</dbReference>
<dbReference type="Proteomes" id="UP000823616">
    <property type="component" value="Unassembled WGS sequence"/>
</dbReference>
<sequence>ASTPAEKRKSDGTPTRILFRPLSYPLSALALNLNIRPNSVTYFSFLCCLAGFILALMPDIRLHFVSAAMFLLFGILDCADGNMARTLFRLKGKTTVYGSAVDAAGGYFAYTTEILAIGLSSALVTGRREWFLLAAVTAAANLLMRLFHQSFKNAELAAGIPSAPGKEKRFSEEIGVTGWMPLLYPAAAALSLLPDKRFSSALPAVLVFYAAVYCGGFAVTSWKLMRKVSARDGK</sequence>
<keyword evidence="1" id="KW-0812">Transmembrane</keyword>
<dbReference type="GO" id="GO:0016780">
    <property type="term" value="F:phosphotransferase activity, for other substituted phosphate groups"/>
    <property type="evidence" value="ECO:0007669"/>
    <property type="project" value="InterPro"/>
</dbReference>
<feature type="transmembrane region" description="Helical" evidence="1">
    <location>
        <begin position="39"/>
        <end position="56"/>
    </location>
</feature>
<dbReference type="Gene3D" id="1.20.120.1760">
    <property type="match status" value="1"/>
</dbReference>
<reference evidence="2" key="1">
    <citation type="submission" date="2020-10" db="EMBL/GenBank/DDBJ databases">
        <authorList>
            <person name="Gilroy R."/>
        </authorList>
    </citation>
    <scope>NUCLEOTIDE SEQUENCE</scope>
    <source>
        <strain evidence="2">B3-4054</strain>
    </source>
</reference>
<feature type="non-terminal residue" evidence="2">
    <location>
        <position position="1"/>
    </location>
</feature>
<comment type="caution">
    <text evidence="2">The sequence shown here is derived from an EMBL/GenBank/DDBJ whole genome shotgun (WGS) entry which is preliminary data.</text>
</comment>
<dbReference type="EMBL" id="JADIMS010000090">
    <property type="protein sequence ID" value="MBO8450488.1"/>
    <property type="molecule type" value="Genomic_DNA"/>
</dbReference>
<feature type="transmembrane region" description="Helical" evidence="1">
    <location>
        <begin position="130"/>
        <end position="147"/>
    </location>
</feature>
<evidence type="ECO:0000313" key="2">
    <source>
        <dbReference type="EMBL" id="MBO8450488.1"/>
    </source>
</evidence>
<evidence type="ECO:0000313" key="3">
    <source>
        <dbReference type="Proteomes" id="UP000823616"/>
    </source>
</evidence>
<reference evidence="2" key="2">
    <citation type="journal article" date="2021" name="PeerJ">
        <title>Extensive microbial diversity within the chicken gut microbiome revealed by metagenomics and culture.</title>
        <authorList>
            <person name="Gilroy R."/>
            <person name="Ravi A."/>
            <person name="Getino M."/>
            <person name="Pursley I."/>
            <person name="Horton D.L."/>
            <person name="Alikhan N.F."/>
            <person name="Baker D."/>
            <person name="Gharbi K."/>
            <person name="Hall N."/>
            <person name="Watson M."/>
            <person name="Adriaenssens E.M."/>
            <person name="Foster-Nyarko E."/>
            <person name="Jarju S."/>
            <person name="Secka A."/>
            <person name="Antonio M."/>
            <person name="Oren A."/>
            <person name="Chaudhuri R.R."/>
            <person name="La Ragione R."/>
            <person name="Hildebrand F."/>
            <person name="Pallen M.J."/>
        </authorList>
    </citation>
    <scope>NUCLEOTIDE SEQUENCE</scope>
    <source>
        <strain evidence="2">B3-4054</strain>
    </source>
</reference>
<accession>A0A9D9EP44</accession>
<dbReference type="AlphaFoldDB" id="A0A9D9EP44"/>
<feature type="transmembrane region" description="Helical" evidence="1">
    <location>
        <begin position="205"/>
        <end position="225"/>
    </location>
</feature>
<dbReference type="Pfam" id="PF01066">
    <property type="entry name" value="CDP-OH_P_transf"/>
    <property type="match status" value="1"/>
</dbReference>
<name>A0A9D9EP44_9SPIR</name>
<proteinExistence type="predicted"/>
<keyword evidence="1" id="KW-1133">Transmembrane helix</keyword>
<gene>
    <name evidence="2" type="ORF">IAA96_05215</name>
</gene>
<dbReference type="GO" id="GO:0008654">
    <property type="term" value="P:phospholipid biosynthetic process"/>
    <property type="evidence" value="ECO:0007669"/>
    <property type="project" value="InterPro"/>
</dbReference>